<dbReference type="Pfam" id="PF11753">
    <property type="entry name" value="DUF3310"/>
    <property type="match status" value="1"/>
</dbReference>
<dbReference type="GO" id="GO:0016301">
    <property type="term" value="F:kinase activity"/>
    <property type="evidence" value="ECO:0007669"/>
    <property type="project" value="UniProtKB-KW"/>
</dbReference>
<keyword evidence="1" id="KW-0418">Kinase</keyword>
<dbReference type="EMBL" id="BK059100">
    <property type="protein sequence ID" value="DAE29827.1"/>
    <property type="molecule type" value="Genomic_DNA"/>
</dbReference>
<accession>A0A8S5RF93</accession>
<dbReference type="InterPro" id="IPR021739">
    <property type="entry name" value="SaV-like"/>
</dbReference>
<keyword evidence="1" id="KW-0808">Transferase</keyword>
<evidence type="ECO:0000313" key="1">
    <source>
        <dbReference type="EMBL" id="DAE29827.1"/>
    </source>
</evidence>
<protein>
    <submittedName>
        <fullName evidence="1">Nucelotide kinase</fullName>
    </submittedName>
</protein>
<sequence>MICNIALSEEEFSKAIAAGADGIALYEYKDGKPTGKKAVFKPVAVAKSIHKKDDAKQEKKNDNIIPAYYGGDDNAYEAIKVIDAWGLGFALGNAIKYICRAGKKKDNSRVQDLTKARYYLEHEIKTEKGEV</sequence>
<name>A0A8S5RF93_9VIRU</name>
<organism evidence="1">
    <name type="scientific">virus sp. ctqEG8</name>
    <dbReference type="NCBI Taxonomy" id="2827998"/>
    <lineage>
        <taxon>Viruses</taxon>
    </lineage>
</organism>
<proteinExistence type="predicted"/>
<reference evidence="1" key="1">
    <citation type="journal article" date="2021" name="Proc. Natl. Acad. Sci. U.S.A.">
        <title>A Catalog of Tens of Thousands of Viruses from Human Metagenomes Reveals Hidden Associations with Chronic Diseases.</title>
        <authorList>
            <person name="Tisza M.J."/>
            <person name="Buck C.B."/>
        </authorList>
    </citation>
    <scope>NUCLEOTIDE SEQUENCE</scope>
    <source>
        <strain evidence="1">CtqEG8</strain>
    </source>
</reference>